<name>A0AAW5CNE1_9FIRM</name>
<evidence type="ECO:0000313" key="1">
    <source>
        <dbReference type="EMBL" id="MCG5033144.1"/>
    </source>
</evidence>
<dbReference type="AlphaFoldDB" id="A0AAW5CNE1"/>
<sequence>MTRDNFIVEKKNLSTASMRIGFGDSANGCRESKKGLIRIVNGGKIILKGTVGLSQGVVLLVNNSSLVLGDHFRCNYSTTIDCTDENIVFGNDVVLGWNVTVKNNDGHTVIQNGRQKKKADSVYIGNHVWLCSYSTVLKGVNVGNHCVVGYGSLLTKAEPENHIFIRWCSSKTDEERN</sequence>
<dbReference type="SUPFAM" id="SSF51161">
    <property type="entry name" value="Trimeric LpxA-like enzymes"/>
    <property type="match status" value="1"/>
</dbReference>
<dbReference type="Gene3D" id="2.160.10.10">
    <property type="entry name" value="Hexapeptide repeat proteins"/>
    <property type="match status" value="1"/>
</dbReference>
<dbReference type="Proteomes" id="UP001200089">
    <property type="component" value="Unassembled WGS sequence"/>
</dbReference>
<protein>
    <recommendedName>
        <fullName evidence="3">Acyltransferase</fullName>
    </recommendedName>
</protein>
<dbReference type="InterPro" id="IPR051159">
    <property type="entry name" value="Hexapeptide_acetyltransf"/>
</dbReference>
<dbReference type="EMBL" id="JAKNDE010000005">
    <property type="protein sequence ID" value="MCG5033144.1"/>
    <property type="molecule type" value="Genomic_DNA"/>
</dbReference>
<dbReference type="PANTHER" id="PTHR23416">
    <property type="entry name" value="SIALIC ACID SYNTHASE-RELATED"/>
    <property type="match status" value="1"/>
</dbReference>
<proteinExistence type="predicted"/>
<evidence type="ECO:0000313" key="2">
    <source>
        <dbReference type="Proteomes" id="UP001200089"/>
    </source>
</evidence>
<organism evidence="1 2">
    <name type="scientific">Blautia massiliensis</name>
    <name type="common">ex Durand et al. 2017</name>
    <dbReference type="NCBI Taxonomy" id="1737424"/>
    <lineage>
        <taxon>Bacteria</taxon>
        <taxon>Bacillati</taxon>
        <taxon>Bacillota</taxon>
        <taxon>Clostridia</taxon>
        <taxon>Lachnospirales</taxon>
        <taxon>Lachnospiraceae</taxon>
        <taxon>Blautia</taxon>
    </lineage>
</organism>
<reference evidence="1" key="1">
    <citation type="submission" date="2022-01" db="EMBL/GenBank/DDBJ databases">
        <title>Collection of gut derived symbiotic bacterial strains cultured from healthy donors.</title>
        <authorList>
            <person name="Lin H."/>
            <person name="Kohout C."/>
            <person name="Waligurski E."/>
            <person name="Pamer E.G."/>
        </authorList>
    </citation>
    <scope>NUCLEOTIDE SEQUENCE</scope>
    <source>
        <strain evidence="1">DFI.1.11</strain>
    </source>
</reference>
<evidence type="ECO:0008006" key="3">
    <source>
        <dbReference type="Google" id="ProtNLM"/>
    </source>
</evidence>
<comment type="caution">
    <text evidence="1">The sequence shown here is derived from an EMBL/GenBank/DDBJ whole genome shotgun (WGS) entry which is preliminary data.</text>
</comment>
<dbReference type="InterPro" id="IPR001451">
    <property type="entry name" value="Hexapep"/>
</dbReference>
<accession>A0AAW5CNE1</accession>
<dbReference type="Pfam" id="PF00132">
    <property type="entry name" value="Hexapep"/>
    <property type="match status" value="1"/>
</dbReference>
<gene>
    <name evidence="1" type="ORF">L0P48_05900</name>
</gene>
<dbReference type="InterPro" id="IPR011004">
    <property type="entry name" value="Trimer_LpxA-like_sf"/>
</dbReference>
<dbReference type="RefSeq" id="WP_147238608.1">
    <property type="nucleotide sequence ID" value="NZ_CP085976.1"/>
</dbReference>